<accession>A0A0F5JM16</accession>
<reference evidence="1 2" key="1">
    <citation type="submission" date="2013-04" db="EMBL/GenBank/DDBJ databases">
        <title>The Genome Sequence of Parabacteroides gordonii DSM 23371.</title>
        <authorList>
            <consortium name="The Broad Institute Genomics Platform"/>
            <person name="Earl A."/>
            <person name="Ward D."/>
            <person name="Feldgarden M."/>
            <person name="Gevers D."/>
            <person name="Martens E."/>
            <person name="Sakamoto M."/>
            <person name="Benno Y."/>
            <person name="Suzuki N."/>
            <person name="Matsunaga N."/>
            <person name="Koshihara K."/>
            <person name="Seki M."/>
            <person name="Komiya H."/>
            <person name="Walker B."/>
            <person name="Young S."/>
            <person name="Zeng Q."/>
            <person name="Gargeya S."/>
            <person name="Fitzgerald M."/>
            <person name="Haas B."/>
            <person name="Abouelleil A."/>
            <person name="Allen A.W."/>
            <person name="Alvarado L."/>
            <person name="Arachchi H.M."/>
            <person name="Berlin A.M."/>
            <person name="Chapman S.B."/>
            <person name="Gainer-Dewar J."/>
            <person name="Goldberg J."/>
            <person name="Griggs A."/>
            <person name="Gujja S."/>
            <person name="Hansen M."/>
            <person name="Howarth C."/>
            <person name="Imamovic A."/>
            <person name="Ireland A."/>
            <person name="Larimer J."/>
            <person name="McCowan C."/>
            <person name="Murphy C."/>
            <person name="Pearson M."/>
            <person name="Poon T.W."/>
            <person name="Priest M."/>
            <person name="Roberts A."/>
            <person name="Saif S."/>
            <person name="Shea T."/>
            <person name="Sisk P."/>
            <person name="Sykes S."/>
            <person name="Wortman J."/>
            <person name="Nusbaum C."/>
            <person name="Birren B."/>
        </authorList>
    </citation>
    <scope>NUCLEOTIDE SEQUENCE [LARGE SCALE GENOMIC DNA]</scope>
    <source>
        <strain evidence="1 2">MS-1</strain>
    </source>
</reference>
<gene>
    <name evidence="1" type="ORF">HMPREF1536_01628</name>
</gene>
<dbReference type="STRING" id="1203610.HMPREF1536_01628"/>
<dbReference type="HOGENOM" id="CLU_3120789_0_0_10"/>
<dbReference type="EMBL" id="AQHW01000009">
    <property type="protein sequence ID" value="KKB58749.1"/>
    <property type="molecule type" value="Genomic_DNA"/>
</dbReference>
<comment type="caution">
    <text evidence="1">The sequence shown here is derived from an EMBL/GenBank/DDBJ whole genome shotgun (WGS) entry which is preliminary data.</text>
</comment>
<organism evidence="1 2">
    <name type="scientific">Parabacteroides gordonii MS-1 = DSM 23371</name>
    <dbReference type="NCBI Taxonomy" id="1203610"/>
    <lineage>
        <taxon>Bacteria</taxon>
        <taxon>Pseudomonadati</taxon>
        <taxon>Bacteroidota</taxon>
        <taxon>Bacteroidia</taxon>
        <taxon>Bacteroidales</taxon>
        <taxon>Tannerellaceae</taxon>
        <taxon>Parabacteroides</taxon>
    </lineage>
</organism>
<protein>
    <submittedName>
        <fullName evidence="1">Uncharacterized protein</fullName>
    </submittedName>
</protein>
<evidence type="ECO:0000313" key="2">
    <source>
        <dbReference type="Proteomes" id="UP000033035"/>
    </source>
</evidence>
<proteinExistence type="predicted"/>
<keyword evidence="2" id="KW-1185">Reference proteome</keyword>
<dbReference type="AlphaFoldDB" id="A0A0F5JM16"/>
<dbReference type="Proteomes" id="UP000033035">
    <property type="component" value="Unassembled WGS sequence"/>
</dbReference>
<name>A0A0F5JM16_9BACT</name>
<evidence type="ECO:0000313" key="1">
    <source>
        <dbReference type="EMBL" id="KKB58749.1"/>
    </source>
</evidence>
<sequence length="50" mass="5806">MISGRPVIRIRMMECMSLNINYQYDSLSGPGKLSGPDCFRINFIRYAFDK</sequence>